<keyword evidence="2" id="KW-1185">Reference proteome</keyword>
<name>A0ACC1LZJ1_9FUNG</name>
<dbReference type="Proteomes" id="UP001139981">
    <property type="component" value="Unassembled WGS sequence"/>
</dbReference>
<protein>
    <submittedName>
        <fullName evidence="1">Trans-aconitate methyltransferase 1</fullName>
        <ecNumber evidence="1">2.1.1.145</ecNumber>
    </submittedName>
</protein>
<evidence type="ECO:0000313" key="2">
    <source>
        <dbReference type="Proteomes" id="UP001139981"/>
    </source>
</evidence>
<sequence>MATYSNPIYDSSNYQTNRPQYKDALVDAILEYHLKNPEAATDLAVDVATGTGIFARQLQRAFTKVIGVDISEVMLQSARKVVTQPPIEFIQSPAESLSFLKSGSVDVITVATGAHWFDVQSFVNEAKRVLKPTGTLAIFGYTGFASFVDYPQCNAMLREFGLSDSKLGSYWDSGRDVLVEGYREYHKALAGGKWSDISRRIYPDTIQGEPSAEFPPVVGAAPLVMDFSVTWRTLNNYLSTWSPLATYHRKYPDREAADKVLIREMMAAAGSSDMDEPLNLNWEEIVVFGRNPSQ</sequence>
<organism evidence="1 2">
    <name type="scientific">Coemansia aciculifera</name>
    <dbReference type="NCBI Taxonomy" id="417176"/>
    <lineage>
        <taxon>Eukaryota</taxon>
        <taxon>Fungi</taxon>
        <taxon>Fungi incertae sedis</taxon>
        <taxon>Zoopagomycota</taxon>
        <taxon>Kickxellomycotina</taxon>
        <taxon>Kickxellomycetes</taxon>
        <taxon>Kickxellales</taxon>
        <taxon>Kickxellaceae</taxon>
        <taxon>Coemansia</taxon>
    </lineage>
</organism>
<gene>
    <name evidence="1" type="primary">TMT1</name>
    <name evidence="1" type="ORF">IWW38_003887</name>
</gene>
<accession>A0ACC1LZJ1</accession>
<comment type="caution">
    <text evidence="1">The sequence shown here is derived from an EMBL/GenBank/DDBJ whole genome shotgun (WGS) entry which is preliminary data.</text>
</comment>
<evidence type="ECO:0000313" key="1">
    <source>
        <dbReference type="EMBL" id="KAJ2890893.1"/>
    </source>
</evidence>
<reference evidence="1" key="1">
    <citation type="submission" date="2022-07" db="EMBL/GenBank/DDBJ databases">
        <title>Phylogenomic reconstructions and comparative analyses of Kickxellomycotina fungi.</title>
        <authorList>
            <person name="Reynolds N.K."/>
            <person name="Stajich J.E."/>
            <person name="Barry K."/>
            <person name="Grigoriev I.V."/>
            <person name="Crous P."/>
            <person name="Smith M.E."/>
        </authorList>
    </citation>
    <scope>NUCLEOTIDE SEQUENCE</scope>
    <source>
        <strain evidence="1">CBS 190363</strain>
    </source>
</reference>
<dbReference type="EMBL" id="JANBVB010001173">
    <property type="protein sequence ID" value="KAJ2890893.1"/>
    <property type="molecule type" value="Genomic_DNA"/>
</dbReference>
<proteinExistence type="predicted"/>
<keyword evidence="1" id="KW-0489">Methyltransferase</keyword>
<dbReference type="EC" id="2.1.1.145" evidence="1"/>
<keyword evidence="1" id="KW-0808">Transferase</keyword>